<keyword evidence="18" id="KW-1185">Reference proteome</keyword>
<dbReference type="SUPFAM" id="SSF47384">
    <property type="entry name" value="Homodimeric domain of signal transducing histidine kinase"/>
    <property type="match status" value="1"/>
</dbReference>
<dbReference type="InterPro" id="IPR008207">
    <property type="entry name" value="Sig_transdc_His_kin_Hpt_dom"/>
</dbReference>
<dbReference type="SUPFAM" id="SSF52172">
    <property type="entry name" value="CheY-like"/>
    <property type="match status" value="1"/>
</dbReference>
<dbReference type="Pfam" id="PF01627">
    <property type="entry name" value="Hpt"/>
    <property type="match status" value="1"/>
</dbReference>
<sequence>MIDFLLQHPALIAMTTLLLAALLGQAWLYRQLRQGTRLLQATLRTSQALQADKQQAEEASRIKSRFLGNIGHEIRTPLNALIGLLELMLQRTQAQDPNRSSIELALGAAGDLRELLADLLDVTRIESGQMSLAPDWTRLRDCVDSVMSIFLILARQKHLELNLEYQVPDPEPLVLIDALRFKQVLSNLLSNAIKFTHRGEVRVRLQLVPDKHPEHFRLRLQVLDTGIGIAESQRQRVLLQPFAQSKPDGQSARDSTGLGLPISHHLCQKMGGSLTLHGRNGPGSEARVRLPLTGRTLPVPAKEEAVLPSISQPLDILLADDHPASLVLLRGQLEYLGHRVTSAADGLQAYQQWKSGDFDLLIVDCNMPVMNGYELAEAIRQDEALERRPAITLIGYSASNDPQTVQRCLDAGMHDCLFKPLSIGVLSHKLAMLDPQPRADCFKMAALRTLTRGEPQFALRLLKELLQCCHDDRRLLVRISPDNLQELRPLAHKIKGSALMAGADALHECCEALELACLGGAGAELIGNAVDELDLELVRFTQSLHRHLERHRQATAESP</sequence>
<feature type="modified residue" description="4-aspartylphosphate" evidence="14">
    <location>
        <position position="364"/>
    </location>
</feature>
<dbReference type="InterPro" id="IPR036097">
    <property type="entry name" value="HisK_dim/P_sf"/>
</dbReference>
<dbReference type="SUPFAM" id="SSF55874">
    <property type="entry name" value="ATPase domain of HSP90 chaperone/DNA topoisomerase II/histidine kinase"/>
    <property type="match status" value="1"/>
</dbReference>
<evidence type="ECO:0000256" key="2">
    <source>
        <dbReference type="ARBA" id="ARBA00004429"/>
    </source>
</evidence>
<dbReference type="Gene3D" id="3.40.50.2300">
    <property type="match status" value="1"/>
</dbReference>
<evidence type="ECO:0000256" key="9">
    <source>
        <dbReference type="ARBA" id="ARBA00022777"/>
    </source>
</evidence>
<feature type="domain" description="Response regulatory" evidence="16">
    <location>
        <begin position="315"/>
        <end position="434"/>
    </location>
</feature>
<comment type="subcellular location">
    <subcellularLocation>
        <location evidence="2">Cell inner membrane</location>
        <topology evidence="2">Multi-pass membrane protein</topology>
    </subcellularLocation>
</comment>
<dbReference type="SMART" id="SM00387">
    <property type="entry name" value="HATPase_c"/>
    <property type="match status" value="1"/>
</dbReference>
<evidence type="ECO:0000256" key="14">
    <source>
        <dbReference type="PROSITE-ProRule" id="PRU00169"/>
    </source>
</evidence>
<evidence type="ECO:0000256" key="10">
    <source>
        <dbReference type="ARBA" id="ARBA00022840"/>
    </source>
</evidence>
<keyword evidence="6 14" id="KW-0597">Phosphoprotein</keyword>
<dbReference type="Pfam" id="PF00512">
    <property type="entry name" value="HisKA"/>
    <property type="match status" value="1"/>
</dbReference>
<evidence type="ECO:0000313" key="17">
    <source>
        <dbReference type="EMBL" id="QXH38330.1"/>
    </source>
</evidence>
<dbReference type="CDD" id="cd00082">
    <property type="entry name" value="HisKA"/>
    <property type="match status" value="1"/>
</dbReference>
<evidence type="ECO:0000259" key="15">
    <source>
        <dbReference type="PROSITE" id="PS50109"/>
    </source>
</evidence>
<dbReference type="Proteomes" id="UP000693952">
    <property type="component" value="Chromosome"/>
</dbReference>
<keyword evidence="4" id="KW-1003">Cell membrane</keyword>
<evidence type="ECO:0000256" key="5">
    <source>
        <dbReference type="ARBA" id="ARBA00022519"/>
    </source>
</evidence>
<evidence type="ECO:0000256" key="3">
    <source>
        <dbReference type="ARBA" id="ARBA00012438"/>
    </source>
</evidence>
<keyword evidence="11" id="KW-1133">Transmembrane helix</keyword>
<keyword evidence="8" id="KW-0812">Transmembrane</keyword>
<comment type="catalytic activity">
    <reaction evidence="1">
        <text>ATP + protein L-histidine = ADP + protein N-phospho-L-histidine.</text>
        <dbReference type="EC" id="2.7.13.3"/>
    </reaction>
</comment>
<dbReference type="InterPro" id="IPR005467">
    <property type="entry name" value="His_kinase_dom"/>
</dbReference>
<evidence type="ECO:0000259" key="16">
    <source>
        <dbReference type="PROSITE" id="PS50110"/>
    </source>
</evidence>
<dbReference type="PANTHER" id="PTHR43047:SF72">
    <property type="entry name" value="OSMOSENSING HISTIDINE PROTEIN KINASE SLN1"/>
    <property type="match status" value="1"/>
</dbReference>
<dbReference type="EC" id="2.7.13.3" evidence="3"/>
<keyword evidence="10" id="KW-0547">Nucleotide-binding</keyword>
<reference evidence="17" key="1">
    <citation type="submission" date="2021-06" db="EMBL/GenBank/DDBJ databases">
        <title>Updating the genus Pseudomonas: Description of 43 new species and partition of the Pseudomonas putida group.</title>
        <authorList>
            <person name="Girard L."/>
            <person name="Lood C."/>
            <person name="Vandamme P."/>
            <person name="Rokni-Zadeh H."/>
            <person name="van Noort V."/>
            <person name="Hofte M."/>
            <person name="Lavigne R."/>
            <person name="De Mot R."/>
        </authorList>
    </citation>
    <scope>NUCLEOTIDE SEQUENCE</scope>
    <source>
        <strain evidence="17">CMR12a</strain>
    </source>
</reference>
<dbReference type="Gene3D" id="1.20.120.160">
    <property type="entry name" value="HPT domain"/>
    <property type="match status" value="1"/>
</dbReference>
<protein>
    <recommendedName>
        <fullName evidence="3">histidine kinase</fullName>
        <ecNumber evidence="3">2.7.13.3</ecNumber>
    </recommendedName>
</protein>
<keyword evidence="13" id="KW-0472">Membrane</keyword>
<dbReference type="Pfam" id="PF02518">
    <property type="entry name" value="HATPase_c"/>
    <property type="match status" value="1"/>
</dbReference>
<dbReference type="InterPro" id="IPR036641">
    <property type="entry name" value="HPT_dom_sf"/>
</dbReference>
<dbReference type="EMBL" id="CP077074">
    <property type="protein sequence ID" value="QXH38330.1"/>
    <property type="molecule type" value="Genomic_DNA"/>
</dbReference>
<keyword evidence="5" id="KW-0997">Cell inner membrane</keyword>
<evidence type="ECO:0000256" key="1">
    <source>
        <dbReference type="ARBA" id="ARBA00000085"/>
    </source>
</evidence>
<keyword evidence="7" id="KW-0808">Transferase</keyword>
<organism evidence="17 18">
    <name type="scientific">Pseudomonas sessilinigenes</name>
    <dbReference type="NCBI Taxonomy" id="658629"/>
    <lineage>
        <taxon>Bacteria</taxon>
        <taxon>Pseudomonadati</taxon>
        <taxon>Pseudomonadota</taxon>
        <taxon>Gammaproteobacteria</taxon>
        <taxon>Pseudomonadales</taxon>
        <taxon>Pseudomonadaceae</taxon>
        <taxon>Pseudomonas</taxon>
    </lineage>
</organism>
<evidence type="ECO:0000256" key="4">
    <source>
        <dbReference type="ARBA" id="ARBA00022475"/>
    </source>
</evidence>
<dbReference type="InterPro" id="IPR001789">
    <property type="entry name" value="Sig_transdc_resp-reg_receiver"/>
</dbReference>
<dbReference type="InterPro" id="IPR011006">
    <property type="entry name" value="CheY-like_superfamily"/>
</dbReference>
<keyword evidence="9" id="KW-0418">Kinase</keyword>
<dbReference type="CDD" id="cd17546">
    <property type="entry name" value="REC_hyHK_CKI1_RcsC-like"/>
    <property type="match status" value="1"/>
</dbReference>
<evidence type="ECO:0000256" key="11">
    <source>
        <dbReference type="ARBA" id="ARBA00022989"/>
    </source>
</evidence>
<accession>A0ABX8MGJ9</accession>
<feature type="domain" description="Histidine kinase" evidence="15">
    <location>
        <begin position="69"/>
        <end position="294"/>
    </location>
</feature>
<dbReference type="Gene3D" id="1.10.287.130">
    <property type="match status" value="1"/>
</dbReference>
<evidence type="ECO:0000256" key="12">
    <source>
        <dbReference type="ARBA" id="ARBA00023012"/>
    </source>
</evidence>
<dbReference type="InterPro" id="IPR004358">
    <property type="entry name" value="Sig_transdc_His_kin-like_C"/>
</dbReference>
<dbReference type="PRINTS" id="PR00344">
    <property type="entry name" value="BCTRLSENSOR"/>
</dbReference>
<dbReference type="InterPro" id="IPR003594">
    <property type="entry name" value="HATPase_dom"/>
</dbReference>
<proteinExistence type="predicted"/>
<evidence type="ECO:0000256" key="7">
    <source>
        <dbReference type="ARBA" id="ARBA00022679"/>
    </source>
</evidence>
<evidence type="ECO:0000256" key="13">
    <source>
        <dbReference type="ARBA" id="ARBA00023136"/>
    </source>
</evidence>
<evidence type="ECO:0000256" key="6">
    <source>
        <dbReference type="ARBA" id="ARBA00022553"/>
    </source>
</evidence>
<keyword evidence="10" id="KW-0067">ATP-binding</keyword>
<dbReference type="Pfam" id="PF00072">
    <property type="entry name" value="Response_reg"/>
    <property type="match status" value="1"/>
</dbReference>
<evidence type="ECO:0000313" key="18">
    <source>
        <dbReference type="Proteomes" id="UP000693952"/>
    </source>
</evidence>
<dbReference type="PANTHER" id="PTHR43047">
    <property type="entry name" value="TWO-COMPONENT HISTIDINE PROTEIN KINASE"/>
    <property type="match status" value="1"/>
</dbReference>
<dbReference type="PROSITE" id="PS50109">
    <property type="entry name" value="HIS_KIN"/>
    <property type="match status" value="1"/>
</dbReference>
<dbReference type="SMART" id="SM00448">
    <property type="entry name" value="REC"/>
    <property type="match status" value="1"/>
</dbReference>
<keyword evidence="12" id="KW-0902">Two-component regulatory system</keyword>
<dbReference type="InterPro" id="IPR003661">
    <property type="entry name" value="HisK_dim/P_dom"/>
</dbReference>
<evidence type="ECO:0000256" key="8">
    <source>
        <dbReference type="ARBA" id="ARBA00022692"/>
    </source>
</evidence>
<dbReference type="Gene3D" id="3.30.565.10">
    <property type="entry name" value="Histidine kinase-like ATPase, C-terminal domain"/>
    <property type="match status" value="1"/>
</dbReference>
<dbReference type="RefSeq" id="WP_124348219.1">
    <property type="nucleotide sequence ID" value="NZ_CP027706.1"/>
</dbReference>
<dbReference type="PROSITE" id="PS50110">
    <property type="entry name" value="RESPONSE_REGULATORY"/>
    <property type="match status" value="1"/>
</dbReference>
<dbReference type="InterPro" id="IPR036890">
    <property type="entry name" value="HATPase_C_sf"/>
</dbReference>
<dbReference type="SMART" id="SM00388">
    <property type="entry name" value="HisKA"/>
    <property type="match status" value="1"/>
</dbReference>
<gene>
    <name evidence="17" type="ORF">KSS89_18840</name>
</gene>
<dbReference type="SUPFAM" id="SSF47226">
    <property type="entry name" value="Histidine-containing phosphotransfer domain, HPT domain"/>
    <property type="match status" value="1"/>
</dbReference>
<name>A0ABX8MGJ9_9PSED</name>